<dbReference type="PANTHER" id="PTHR43046">
    <property type="entry name" value="GDP-MANNOSE MANNOSYL HYDROLASE"/>
    <property type="match status" value="1"/>
</dbReference>
<proteinExistence type="inferred from homology"/>
<dbReference type="EMBL" id="JBHSON010000015">
    <property type="protein sequence ID" value="MFC5746638.1"/>
    <property type="molecule type" value="Genomic_DNA"/>
</dbReference>
<comment type="similarity">
    <text evidence="2 4">Belongs to the Nudix hydrolase family.</text>
</comment>
<dbReference type="PROSITE" id="PS51462">
    <property type="entry name" value="NUDIX"/>
    <property type="match status" value="1"/>
</dbReference>
<gene>
    <name evidence="6" type="ORF">ACFPZN_13520</name>
</gene>
<comment type="caution">
    <text evidence="6">The sequence shown here is derived from an EMBL/GenBank/DDBJ whole genome shotgun (WGS) entry which is preliminary data.</text>
</comment>
<dbReference type="InterPro" id="IPR015797">
    <property type="entry name" value="NUDIX_hydrolase-like_dom_sf"/>
</dbReference>
<sequence length="183" mass="18885">MKGPGGGGGAALAVDGDGNELTRFERIAETGLAAVGAEGAGDGPLTLSLVAVWCGGRLLMVFGRHRQAWELPGGMIEAGEGARAAAVRELREETGLRVADPVFAGRARFVLGAARLVEYAAVYSAQVGAEAERASLRFVPDEEIAAVGWWEGSSPRDGQGGLAGRVQPLDVALGLLAARPPRR</sequence>
<dbReference type="PROSITE" id="PS00893">
    <property type="entry name" value="NUDIX_BOX"/>
    <property type="match status" value="1"/>
</dbReference>
<evidence type="ECO:0000259" key="5">
    <source>
        <dbReference type="PROSITE" id="PS51462"/>
    </source>
</evidence>
<dbReference type="InterPro" id="IPR020476">
    <property type="entry name" value="Nudix_hydrolase"/>
</dbReference>
<keyword evidence="3 4" id="KW-0378">Hydrolase</keyword>
<dbReference type="EC" id="3.6.-.-" evidence="6"/>
<dbReference type="CDD" id="cd02883">
    <property type="entry name" value="NUDIX_Hydrolase"/>
    <property type="match status" value="1"/>
</dbReference>
<evidence type="ECO:0000256" key="1">
    <source>
        <dbReference type="ARBA" id="ARBA00001946"/>
    </source>
</evidence>
<dbReference type="Pfam" id="PF00293">
    <property type="entry name" value="NUDIX"/>
    <property type="match status" value="1"/>
</dbReference>
<name>A0ABW0ZVR7_9ACTN</name>
<keyword evidence="7" id="KW-1185">Reference proteome</keyword>
<evidence type="ECO:0000256" key="2">
    <source>
        <dbReference type="ARBA" id="ARBA00005582"/>
    </source>
</evidence>
<comment type="cofactor">
    <cofactor evidence="1">
        <name>Mg(2+)</name>
        <dbReference type="ChEBI" id="CHEBI:18420"/>
    </cofactor>
</comment>
<dbReference type="InterPro" id="IPR000086">
    <property type="entry name" value="NUDIX_hydrolase_dom"/>
</dbReference>
<dbReference type="GO" id="GO:0016787">
    <property type="term" value="F:hydrolase activity"/>
    <property type="evidence" value="ECO:0007669"/>
    <property type="project" value="UniProtKB-KW"/>
</dbReference>
<dbReference type="InterPro" id="IPR020084">
    <property type="entry name" value="NUDIX_hydrolase_CS"/>
</dbReference>
<dbReference type="RefSeq" id="WP_378282257.1">
    <property type="nucleotide sequence ID" value="NZ_JBHSON010000015.1"/>
</dbReference>
<evidence type="ECO:0000313" key="6">
    <source>
        <dbReference type="EMBL" id="MFC5746638.1"/>
    </source>
</evidence>
<dbReference type="Gene3D" id="3.90.79.10">
    <property type="entry name" value="Nucleoside Triphosphate Pyrophosphohydrolase"/>
    <property type="match status" value="1"/>
</dbReference>
<dbReference type="SUPFAM" id="SSF55811">
    <property type="entry name" value="Nudix"/>
    <property type="match status" value="1"/>
</dbReference>
<dbReference type="PRINTS" id="PR00502">
    <property type="entry name" value="NUDIXFAMILY"/>
</dbReference>
<accession>A0ABW0ZVR7</accession>
<evidence type="ECO:0000256" key="3">
    <source>
        <dbReference type="ARBA" id="ARBA00022801"/>
    </source>
</evidence>
<protein>
    <submittedName>
        <fullName evidence="6">NUDIX hydrolase</fullName>
        <ecNumber evidence="6">3.6.-.-</ecNumber>
    </submittedName>
</protein>
<feature type="domain" description="Nudix hydrolase" evidence="5">
    <location>
        <begin position="41"/>
        <end position="179"/>
    </location>
</feature>
<dbReference type="Proteomes" id="UP001596074">
    <property type="component" value="Unassembled WGS sequence"/>
</dbReference>
<evidence type="ECO:0000256" key="4">
    <source>
        <dbReference type="RuleBase" id="RU003476"/>
    </source>
</evidence>
<dbReference type="PANTHER" id="PTHR43046:SF14">
    <property type="entry name" value="MUTT_NUDIX FAMILY PROTEIN"/>
    <property type="match status" value="1"/>
</dbReference>
<reference evidence="7" key="1">
    <citation type="journal article" date="2019" name="Int. J. Syst. Evol. Microbiol.">
        <title>The Global Catalogue of Microorganisms (GCM) 10K type strain sequencing project: providing services to taxonomists for standard genome sequencing and annotation.</title>
        <authorList>
            <consortium name="The Broad Institute Genomics Platform"/>
            <consortium name="The Broad Institute Genome Sequencing Center for Infectious Disease"/>
            <person name="Wu L."/>
            <person name="Ma J."/>
        </authorList>
    </citation>
    <scope>NUCLEOTIDE SEQUENCE [LARGE SCALE GENOMIC DNA]</scope>
    <source>
        <strain evidence="7">KCTC 42087</strain>
    </source>
</reference>
<evidence type="ECO:0000313" key="7">
    <source>
        <dbReference type="Proteomes" id="UP001596074"/>
    </source>
</evidence>
<organism evidence="6 7">
    <name type="scientific">Actinomadura rugatobispora</name>
    <dbReference type="NCBI Taxonomy" id="1994"/>
    <lineage>
        <taxon>Bacteria</taxon>
        <taxon>Bacillati</taxon>
        <taxon>Actinomycetota</taxon>
        <taxon>Actinomycetes</taxon>
        <taxon>Streptosporangiales</taxon>
        <taxon>Thermomonosporaceae</taxon>
        <taxon>Actinomadura</taxon>
    </lineage>
</organism>